<feature type="compositionally biased region" description="Polar residues" evidence="1">
    <location>
        <begin position="223"/>
        <end position="234"/>
    </location>
</feature>
<feature type="region of interest" description="Disordered" evidence="1">
    <location>
        <begin position="221"/>
        <end position="248"/>
    </location>
</feature>
<evidence type="ECO:0000256" key="1">
    <source>
        <dbReference type="SAM" id="MobiDB-lite"/>
    </source>
</evidence>
<organism evidence="2 3">
    <name type="scientific">Hirundo rustica rustica</name>
    <dbReference type="NCBI Taxonomy" id="333673"/>
    <lineage>
        <taxon>Eukaryota</taxon>
        <taxon>Metazoa</taxon>
        <taxon>Chordata</taxon>
        <taxon>Craniata</taxon>
        <taxon>Vertebrata</taxon>
        <taxon>Euteleostomi</taxon>
        <taxon>Archelosauria</taxon>
        <taxon>Archosauria</taxon>
        <taxon>Dinosauria</taxon>
        <taxon>Saurischia</taxon>
        <taxon>Theropoda</taxon>
        <taxon>Coelurosauria</taxon>
        <taxon>Aves</taxon>
        <taxon>Neognathae</taxon>
        <taxon>Neoaves</taxon>
        <taxon>Telluraves</taxon>
        <taxon>Australaves</taxon>
        <taxon>Passeriformes</taxon>
        <taxon>Sylvioidea</taxon>
        <taxon>Hirundinidae</taxon>
        <taxon>Hirundo</taxon>
    </lineage>
</organism>
<proteinExistence type="predicted"/>
<accession>A0A3M0JA70</accession>
<dbReference type="EMBL" id="QRBI01000155">
    <property type="protein sequence ID" value="RMB97812.1"/>
    <property type="molecule type" value="Genomic_DNA"/>
</dbReference>
<name>A0A3M0JA70_HIRRU</name>
<feature type="compositionally biased region" description="Basic and acidic residues" evidence="1">
    <location>
        <begin position="30"/>
        <end position="40"/>
    </location>
</feature>
<feature type="compositionally biased region" description="Polar residues" evidence="1">
    <location>
        <begin position="151"/>
        <end position="162"/>
    </location>
</feature>
<dbReference type="Proteomes" id="UP000269221">
    <property type="component" value="Unassembled WGS sequence"/>
</dbReference>
<evidence type="ECO:0000313" key="3">
    <source>
        <dbReference type="Proteomes" id="UP000269221"/>
    </source>
</evidence>
<feature type="region of interest" description="Disordered" evidence="1">
    <location>
        <begin position="92"/>
        <end position="200"/>
    </location>
</feature>
<feature type="compositionally biased region" description="Polar residues" evidence="1">
    <location>
        <begin position="1"/>
        <end position="13"/>
    </location>
</feature>
<dbReference type="OrthoDB" id="9222254at2759"/>
<protein>
    <submittedName>
        <fullName evidence="2">Uncharacterized protein</fullName>
    </submittedName>
</protein>
<feature type="region of interest" description="Disordered" evidence="1">
    <location>
        <begin position="1"/>
        <end position="45"/>
    </location>
</feature>
<reference evidence="2 3" key="1">
    <citation type="submission" date="2018-07" db="EMBL/GenBank/DDBJ databases">
        <title>A high quality draft genome assembly of the barn swallow (H. rustica rustica).</title>
        <authorList>
            <person name="Formenti G."/>
            <person name="Chiara M."/>
            <person name="Poveda L."/>
            <person name="Francoijs K.-J."/>
            <person name="Bonisoli-Alquati A."/>
            <person name="Canova L."/>
            <person name="Gianfranceschi L."/>
            <person name="Horner D.S."/>
            <person name="Saino N."/>
        </authorList>
    </citation>
    <scope>NUCLEOTIDE SEQUENCE [LARGE SCALE GENOMIC DNA]</scope>
    <source>
        <strain evidence="2">Chelidonia</strain>
        <tissue evidence="2">Blood</tissue>
    </source>
</reference>
<keyword evidence="3" id="KW-1185">Reference proteome</keyword>
<gene>
    <name evidence="2" type="ORF">DUI87_25669</name>
</gene>
<feature type="compositionally biased region" description="Basic and acidic residues" evidence="1">
    <location>
        <begin position="114"/>
        <end position="125"/>
    </location>
</feature>
<dbReference type="STRING" id="333673.A0A3M0JA70"/>
<evidence type="ECO:0000313" key="2">
    <source>
        <dbReference type="EMBL" id="RMB97812.1"/>
    </source>
</evidence>
<comment type="caution">
    <text evidence="2">The sequence shown here is derived from an EMBL/GenBank/DDBJ whole genome shotgun (WGS) entry which is preliminary data.</text>
</comment>
<sequence length="444" mass="49581">MESGQASGQSSPQKGGAAGPAPPYLSLSLDKGKKEKEPTYRKPKGFIWFSSDTFTDPVVHGLLNVIVDQHNDEAQRLLCSGAVRGHLRHVFRGANPESTEPREEAPLAPSAPGEEAKEEQPEPNEHNSPAVLTAQPEHSKPVPLEEEHEQLVSSEMPCQTQGELFPAQDQEEQLRQQVEEAEENGQNIQAEPQAELPEAQSDLMAVKSQNLEDMRSVLDEKNLPQQRGDQQNLVQAEWQETESRMKAREKKLKEEMKTIREKLNLLIQNEKALKKKVEVLASHLEAHKGFHQRIGNKEPQGWREAQQLAQPGMVQLERFRKKVAGKRIPWDEIYTGSSIEAAAAAAAESPKGASAARAEKRNAGRVFISSRDRAAAQQEEIKEDSLEPRRRVVNLENPKTKYIELEISGSRAFGEACRAFDASTGREFEPAILFSKTYLTAEKE</sequence>
<dbReference type="AlphaFoldDB" id="A0A3M0JA70"/>